<keyword evidence="5" id="KW-0677">Repeat</keyword>
<reference evidence="12" key="1">
    <citation type="journal article" date="2021" name="Nat. Commun.">
        <title>Genomic analyses provide insights into spinach domestication and the genetic basis of agronomic traits.</title>
        <authorList>
            <person name="Cai X."/>
            <person name="Sun X."/>
            <person name="Xu C."/>
            <person name="Sun H."/>
            <person name="Wang X."/>
            <person name="Ge C."/>
            <person name="Zhang Z."/>
            <person name="Wang Q."/>
            <person name="Fei Z."/>
            <person name="Jiao C."/>
            <person name="Wang Q."/>
        </authorList>
    </citation>
    <scope>NUCLEOTIDE SEQUENCE [LARGE SCALE GENOMIC DNA]</scope>
    <source>
        <strain evidence="12">cv. Varoflay</strain>
    </source>
</reference>
<evidence type="ECO:0000256" key="1">
    <source>
        <dbReference type="ARBA" id="ARBA00004389"/>
    </source>
</evidence>
<keyword evidence="8 11" id="KW-1133">Transmembrane helix</keyword>
<dbReference type="PROSITE" id="PS50082">
    <property type="entry name" value="WD_REPEATS_2"/>
    <property type="match status" value="1"/>
</dbReference>
<dbReference type="AlphaFoldDB" id="A0A9R0K0S7"/>
<organism evidence="12 13">
    <name type="scientific">Spinacia oleracea</name>
    <name type="common">Spinach</name>
    <dbReference type="NCBI Taxonomy" id="3562"/>
    <lineage>
        <taxon>Eukaryota</taxon>
        <taxon>Viridiplantae</taxon>
        <taxon>Streptophyta</taxon>
        <taxon>Embryophyta</taxon>
        <taxon>Tracheophyta</taxon>
        <taxon>Spermatophyta</taxon>
        <taxon>Magnoliopsida</taxon>
        <taxon>eudicotyledons</taxon>
        <taxon>Gunneridae</taxon>
        <taxon>Pentapetalae</taxon>
        <taxon>Caryophyllales</taxon>
        <taxon>Chenopodiaceae</taxon>
        <taxon>Chenopodioideae</taxon>
        <taxon>Anserineae</taxon>
        <taxon>Spinacia</taxon>
    </lineage>
</organism>
<evidence type="ECO:0000256" key="11">
    <source>
        <dbReference type="SAM" id="Phobius"/>
    </source>
</evidence>
<dbReference type="GO" id="GO:0006888">
    <property type="term" value="P:endoplasmic reticulum to Golgi vesicle-mediated transport"/>
    <property type="evidence" value="ECO:0000318"/>
    <property type="project" value="GO_Central"/>
</dbReference>
<dbReference type="Proteomes" id="UP000813463">
    <property type="component" value="Chromosome 5"/>
</dbReference>
<keyword evidence="4 11" id="KW-0812">Transmembrane</keyword>
<dbReference type="Gene3D" id="2.130.10.10">
    <property type="entry name" value="YVTN repeat-like/Quinoprotein amine dehydrogenase"/>
    <property type="match status" value="1"/>
</dbReference>
<name>A0A9R0K0S7_SPIOL</name>
<dbReference type="InterPro" id="IPR036322">
    <property type="entry name" value="WD40_repeat_dom_sf"/>
</dbReference>
<dbReference type="GeneID" id="110793647"/>
<feature type="transmembrane region" description="Helical" evidence="11">
    <location>
        <begin position="329"/>
        <end position="350"/>
    </location>
</feature>
<evidence type="ECO:0000256" key="5">
    <source>
        <dbReference type="ARBA" id="ARBA00022737"/>
    </source>
</evidence>
<dbReference type="SMART" id="SM00320">
    <property type="entry name" value="WD40"/>
    <property type="match status" value="4"/>
</dbReference>
<keyword evidence="6" id="KW-0256">Endoplasmic reticulum</keyword>
<protein>
    <submittedName>
        <fullName evidence="13">SEC12-like protein 1</fullName>
    </submittedName>
</protein>
<evidence type="ECO:0000313" key="12">
    <source>
        <dbReference type="Proteomes" id="UP000813463"/>
    </source>
</evidence>
<evidence type="ECO:0000256" key="8">
    <source>
        <dbReference type="ARBA" id="ARBA00022989"/>
    </source>
</evidence>
<accession>A0A9R0K0S7</accession>
<evidence type="ECO:0000256" key="6">
    <source>
        <dbReference type="ARBA" id="ARBA00022824"/>
    </source>
</evidence>
<reference evidence="13" key="2">
    <citation type="submission" date="2025-08" db="UniProtKB">
        <authorList>
            <consortium name="RefSeq"/>
        </authorList>
    </citation>
    <scope>IDENTIFICATION</scope>
    <source>
        <tissue evidence="13">Leaf</tissue>
    </source>
</reference>
<dbReference type="GO" id="GO:0005085">
    <property type="term" value="F:guanyl-nucleotide exchange factor activity"/>
    <property type="evidence" value="ECO:0007669"/>
    <property type="project" value="InterPro"/>
</dbReference>
<dbReference type="FunFam" id="2.130.10.10:FF:000435">
    <property type="entry name" value="SEC12-like protein 1"/>
    <property type="match status" value="1"/>
</dbReference>
<dbReference type="GO" id="GO:0003400">
    <property type="term" value="P:regulation of COPII vesicle coating"/>
    <property type="evidence" value="ECO:0000318"/>
    <property type="project" value="GO_Central"/>
</dbReference>
<keyword evidence="12" id="KW-1185">Reference proteome</keyword>
<dbReference type="InterPro" id="IPR045260">
    <property type="entry name" value="Sec12-like"/>
</dbReference>
<keyword evidence="9 11" id="KW-0472">Membrane</keyword>
<keyword evidence="7" id="KW-0653">Protein transport</keyword>
<dbReference type="GO" id="GO:0015031">
    <property type="term" value="P:protein transport"/>
    <property type="evidence" value="ECO:0007669"/>
    <property type="project" value="UniProtKB-KW"/>
</dbReference>
<dbReference type="Pfam" id="PF00400">
    <property type="entry name" value="WD40"/>
    <property type="match status" value="1"/>
</dbReference>
<dbReference type="OrthoDB" id="538223at2759"/>
<evidence type="ECO:0000256" key="10">
    <source>
        <dbReference type="PROSITE-ProRule" id="PRU00221"/>
    </source>
</evidence>
<dbReference type="InterPro" id="IPR001680">
    <property type="entry name" value="WD40_rpt"/>
</dbReference>
<evidence type="ECO:0000256" key="2">
    <source>
        <dbReference type="ARBA" id="ARBA00022448"/>
    </source>
</evidence>
<evidence type="ECO:0000256" key="7">
    <source>
        <dbReference type="ARBA" id="ARBA00022927"/>
    </source>
</evidence>
<dbReference type="GO" id="GO:0005789">
    <property type="term" value="C:endoplasmic reticulum membrane"/>
    <property type="evidence" value="ECO:0000318"/>
    <property type="project" value="GO_Central"/>
</dbReference>
<sequence>MELQNVGIVSCGKWIKRPDKATLAVLGKSYNSSNAKSKLEIFSFDSKTSSLSSSPIAEHEFEDGEPVSIAVHPDGDQIICATSSGDCKLFELCVEEKSMKLLPREAPSLQGVGLQTCIEFSVDGCKLGVGGEDGHLRILEWPSLRIILDEPNAQKSFKDMDFSLDSEFLASTSTEGSARVWNANDGVTVATLKRNPNEKIELCCFSKDGTKPFLFTTVQRAAAKAKPITVVWDMSTWDRIGHKVLLAKPASVITTSQDGKYLALGSKDGDVCVIEVKTMRINHWSKRLHPGTSIAALEFCPSERIVLTTTKEWGAKVTQLTVPVDWKDWQIYSILGLMLLVSAIAFYIFYVMSDSFWQVPTAHQPSTAHIDSFLGDSLSSEDPFGPLDL</sequence>
<keyword evidence="2" id="KW-0813">Transport</keyword>
<feature type="repeat" description="WD" evidence="10">
    <location>
        <begin position="160"/>
        <end position="191"/>
    </location>
</feature>
<evidence type="ECO:0000256" key="4">
    <source>
        <dbReference type="ARBA" id="ARBA00022692"/>
    </source>
</evidence>
<dbReference type="SUPFAM" id="SSF50978">
    <property type="entry name" value="WD40 repeat-like"/>
    <property type="match status" value="1"/>
</dbReference>
<keyword evidence="3 10" id="KW-0853">WD repeat</keyword>
<evidence type="ECO:0000256" key="9">
    <source>
        <dbReference type="ARBA" id="ARBA00023136"/>
    </source>
</evidence>
<proteinExistence type="predicted"/>
<dbReference type="RefSeq" id="XP_021854230.1">
    <property type="nucleotide sequence ID" value="XM_021998538.2"/>
</dbReference>
<dbReference type="InterPro" id="IPR015943">
    <property type="entry name" value="WD40/YVTN_repeat-like_dom_sf"/>
</dbReference>
<dbReference type="PANTHER" id="PTHR23284">
    <property type="entry name" value="PROLACTIN REGULATORY ELEMENT BINDING PROTEIN"/>
    <property type="match status" value="1"/>
</dbReference>
<dbReference type="KEGG" id="soe:110793647"/>
<dbReference type="PANTHER" id="PTHR23284:SF2">
    <property type="entry name" value="SEC12-LIKE PROTEIN 1"/>
    <property type="match status" value="1"/>
</dbReference>
<comment type="subcellular location">
    <subcellularLocation>
        <location evidence="1">Endoplasmic reticulum membrane</location>
        <topology evidence="1">Single-pass membrane protein</topology>
    </subcellularLocation>
</comment>
<gene>
    <name evidence="13" type="primary">LOC110793647</name>
</gene>
<evidence type="ECO:0000313" key="13">
    <source>
        <dbReference type="RefSeq" id="XP_021854230.1"/>
    </source>
</evidence>
<evidence type="ECO:0000256" key="3">
    <source>
        <dbReference type="ARBA" id="ARBA00022574"/>
    </source>
</evidence>